<keyword evidence="2" id="KW-1185">Reference proteome</keyword>
<name>A0ABR3NVF5_9TELE</name>
<sequence>MKPLSNNRLLITLHLYIKDQQMEKERKGLADLGAYVFIKTAVRSSKWKGRKKKEGELQRPVSCVPEDRALSRGWHPSFLHSIGHLKLKNALESELNLVLKGGKQKTRRHLWPLGNVSKHSSEHPTSNTHILGLGQVICLPWTFKGSGQEALPSCRLERHIGDRVYKLKGREMDVRIFAEACSAGTGPNGKTGDSISIR</sequence>
<gene>
    <name evidence="1" type="ORF">QQF64_015352</name>
</gene>
<reference evidence="1 2" key="1">
    <citation type="submission" date="2023-09" db="EMBL/GenBank/DDBJ databases">
        <authorList>
            <person name="Wang M."/>
        </authorList>
    </citation>
    <scope>NUCLEOTIDE SEQUENCE [LARGE SCALE GENOMIC DNA]</scope>
    <source>
        <strain evidence="1">GT-2023</strain>
        <tissue evidence="1">Liver</tissue>
    </source>
</reference>
<comment type="caution">
    <text evidence="1">The sequence shown here is derived from an EMBL/GenBank/DDBJ whole genome shotgun (WGS) entry which is preliminary data.</text>
</comment>
<dbReference type="Proteomes" id="UP001558613">
    <property type="component" value="Unassembled WGS sequence"/>
</dbReference>
<evidence type="ECO:0000313" key="1">
    <source>
        <dbReference type="EMBL" id="KAL1280752.1"/>
    </source>
</evidence>
<organism evidence="1 2">
    <name type="scientific">Cirrhinus molitorella</name>
    <name type="common">mud carp</name>
    <dbReference type="NCBI Taxonomy" id="172907"/>
    <lineage>
        <taxon>Eukaryota</taxon>
        <taxon>Metazoa</taxon>
        <taxon>Chordata</taxon>
        <taxon>Craniata</taxon>
        <taxon>Vertebrata</taxon>
        <taxon>Euteleostomi</taxon>
        <taxon>Actinopterygii</taxon>
        <taxon>Neopterygii</taxon>
        <taxon>Teleostei</taxon>
        <taxon>Ostariophysi</taxon>
        <taxon>Cypriniformes</taxon>
        <taxon>Cyprinidae</taxon>
        <taxon>Labeoninae</taxon>
        <taxon>Labeonini</taxon>
        <taxon>Cirrhinus</taxon>
    </lineage>
</organism>
<proteinExistence type="predicted"/>
<dbReference type="EMBL" id="JAYMGO010000002">
    <property type="protein sequence ID" value="KAL1280752.1"/>
    <property type="molecule type" value="Genomic_DNA"/>
</dbReference>
<accession>A0ABR3NVF5</accession>
<evidence type="ECO:0000313" key="2">
    <source>
        <dbReference type="Proteomes" id="UP001558613"/>
    </source>
</evidence>
<protein>
    <submittedName>
        <fullName evidence="1">Uncharacterized protein</fullName>
    </submittedName>
</protein>